<accession>A0A9Q8ZAD4</accession>
<evidence type="ECO:0000313" key="7">
    <source>
        <dbReference type="Proteomes" id="UP001056012"/>
    </source>
</evidence>
<dbReference type="PANTHER" id="PTHR24198">
    <property type="entry name" value="ANKYRIN REPEAT AND PROTEIN KINASE DOMAIN-CONTAINING PROTEIN"/>
    <property type="match status" value="1"/>
</dbReference>
<feature type="repeat" description="ANK" evidence="3">
    <location>
        <begin position="702"/>
        <end position="734"/>
    </location>
</feature>
<dbReference type="Pfam" id="PF12796">
    <property type="entry name" value="Ank_2"/>
    <property type="match status" value="2"/>
</dbReference>
<dbReference type="InterPro" id="IPR035994">
    <property type="entry name" value="Nucleoside_phosphorylase_sf"/>
</dbReference>
<dbReference type="SUPFAM" id="SSF48403">
    <property type="entry name" value="Ankyrin repeat"/>
    <property type="match status" value="1"/>
</dbReference>
<feature type="repeat" description="ANK" evidence="3">
    <location>
        <begin position="768"/>
        <end position="800"/>
    </location>
</feature>
<evidence type="ECO:0000259" key="4">
    <source>
        <dbReference type="Pfam" id="PF22939"/>
    </source>
</evidence>
<dbReference type="InterPro" id="IPR027417">
    <property type="entry name" value="P-loop_NTPase"/>
</dbReference>
<protein>
    <submittedName>
        <fullName evidence="6">NACHT domain-containing protein isoform 1</fullName>
    </submittedName>
</protein>
<feature type="domain" description="GPI inositol-deacylase winged helix" evidence="4">
    <location>
        <begin position="405"/>
        <end position="496"/>
    </location>
</feature>
<dbReference type="Gene3D" id="1.25.40.20">
    <property type="entry name" value="Ankyrin repeat-containing domain"/>
    <property type="match status" value="3"/>
</dbReference>
<feature type="domain" description="Nephrocystin 3-like N-terminal" evidence="5">
    <location>
        <begin position="127"/>
        <end position="294"/>
    </location>
</feature>
<evidence type="ECO:0000256" key="3">
    <source>
        <dbReference type="PROSITE-ProRule" id="PRU00023"/>
    </source>
</evidence>
<dbReference type="PANTHER" id="PTHR24198:SF165">
    <property type="entry name" value="ANKYRIN REPEAT-CONTAINING PROTEIN-RELATED"/>
    <property type="match status" value="1"/>
</dbReference>
<dbReference type="Gene3D" id="3.40.50.300">
    <property type="entry name" value="P-loop containing nucleotide triphosphate hydrolases"/>
    <property type="match status" value="1"/>
</dbReference>
<feature type="repeat" description="ANK" evidence="3">
    <location>
        <begin position="869"/>
        <end position="893"/>
    </location>
</feature>
<dbReference type="Proteomes" id="UP001056012">
    <property type="component" value="Chromosome 4"/>
</dbReference>
<keyword evidence="7" id="KW-1185">Reference proteome</keyword>
<sequence>MVHYGTIASGNQVMRSATERDKISADLGGVLCFEMEAAGLMNSFPCLVIRGICDYSDSHKNKRWQPYAAGTAAACAKEVLSVMPPAEVAQTRKVAFAIASHEFLPLLYENTCIYEESKTRNRQRVPGTCEWFTNHSLFNQWNSVSDNQIPGLLYVTADPGCGKSVLSRYLIDEVLPQTGRTVCYFFFKDDFEQQKSSLSAICSVLHQLFDHHPHLLTDQVLTGYVNRGKGFFESFENLWHIFLLATANQETVCVLDALDECRDGDRKLLVDAICSISLSKTTQHGGPRFLLTSRPYEHIRAQISIQLTSMTSIHLQGDQGPTADAITEEIQLVLDSRINETAKFFCLEPDEEVLMRTQLASIPNRTYLWITLIFDGLMKKKSGISKSDIMDLLRKPPQSVYDVYEQILNKSPDRQDARRLLHIIIGAKRPLSLEEMSIALAFKNEQSVDSVSERIIPRSRIGTYVRGLCGLFAIVVDDKVYLLHQTAKEFLIHDDTRGPPRELRHNFDEFNRNDSTESYIWRQSITIANTNTVLAGICMLYLASEFSFKNPLFLEYAPTYWAVHYRQSPDNCQLEMAKMAKDLCMPSKQCSQWTTIYNQHGGHLLPESPLCLASAMGLEQTVKLVLLEEYSINIDSKNNSSSLMSPLRRLLQVKQSLKTKRGRTDDTDVQLAMCYAAQDGHQAVVKLLLRIKDSIKSKDYWYGKAPLWSAAVHGHEDMVKLLLQNKAGFEMKDSRSWTPLFCAAELGHAAVVKLLLDNKAEFEIKDNRGRTPLCEAAWYGHVGVVKVLLQRNADVNSMDKHSRTPLSFAVMKGYEAVVKLMLETGQANVNLKDVMGRTPLSYAADNGYEAIAKLLLGDKQITVDSMDNDGRSPLSHAAESGHEGMVNLLLNTGQADVNLKDYGGRTPLSYAAEGREEGVIRRLLEDERIDVDLTDKSGLSPLSYAAQSEYEGVVSLLLETSRASVNLKDIYGRTPLSYAIEKKHEAVIKLFQSVGSQ</sequence>
<dbReference type="InterPro" id="IPR056884">
    <property type="entry name" value="NPHP3-like_N"/>
</dbReference>
<dbReference type="Pfam" id="PF22939">
    <property type="entry name" value="WHD_GPIID"/>
    <property type="match status" value="1"/>
</dbReference>
<dbReference type="OrthoDB" id="3687132at2759"/>
<dbReference type="Gene3D" id="3.40.50.1580">
    <property type="entry name" value="Nucleoside phosphorylase domain"/>
    <property type="match status" value="1"/>
</dbReference>
<evidence type="ECO:0000256" key="2">
    <source>
        <dbReference type="ARBA" id="ARBA00023043"/>
    </source>
</evidence>
<dbReference type="GO" id="GO:0009116">
    <property type="term" value="P:nucleoside metabolic process"/>
    <property type="evidence" value="ECO:0007669"/>
    <property type="project" value="InterPro"/>
</dbReference>
<dbReference type="EMBL" id="CP089277">
    <property type="protein sequence ID" value="USP78616.1"/>
    <property type="molecule type" value="Genomic_DNA"/>
</dbReference>
<keyword evidence="1" id="KW-0677">Repeat</keyword>
<dbReference type="AlphaFoldDB" id="A0A9Q8ZAD4"/>
<keyword evidence="2 3" id="KW-0040">ANK repeat</keyword>
<dbReference type="PROSITE" id="PS50088">
    <property type="entry name" value="ANK_REPEAT"/>
    <property type="match status" value="5"/>
</dbReference>
<dbReference type="InterPro" id="IPR054471">
    <property type="entry name" value="GPIID_WHD"/>
</dbReference>
<dbReference type="GO" id="GO:0005737">
    <property type="term" value="C:cytoplasm"/>
    <property type="evidence" value="ECO:0007669"/>
    <property type="project" value="TreeGrafter"/>
</dbReference>
<dbReference type="SMART" id="SM00248">
    <property type="entry name" value="ANK"/>
    <property type="match status" value="11"/>
</dbReference>
<dbReference type="SUPFAM" id="SSF52540">
    <property type="entry name" value="P-loop containing nucleoside triphosphate hydrolases"/>
    <property type="match status" value="1"/>
</dbReference>
<dbReference type="PROSITE" id="PS50297">
    <property type="entry name" value="ANK_REP_REGION"/>
    <property type="match status" value="5"/>
</dbReference>
<gene>
    <name evidence="6" type="ORF">yc1106_05890</name>
</gene>
<organism evidence="6 7">
    <name type="scientific">Curvularia clavata</name>
    <dbReference type="NCBI Taxonomy" id="95742"/>
    <lineage>
        <taxon>Eukaryota</taxon>
        <taxon>Fungi</taxon>
        <taxon>Dikarya</taxon>
        <taxon>Ascomycota</taxon>
        <taxon>Pezizomycotina</taxon>
        <taxon>Dothideomycetes</taxon>
        <taxon>Pleosporomycetidae</taxon>
        <taxon>Pleosporales</taxon>
        <taxon>Pleosporineae</taxon>
        <taxon>Pleosporaceae</taxon>
        <taxon>Curvularia</taxon>
    </lineage>
</organism>
<evidence type="ECO:0000256" key="1">
    <source>
        <dbReference type="ARBA" id="ARBA00022737"/>
    </source>
</evidence>
<dbReference type="InterPro" id="IPR002110">
    <property type="entry name" value="Ankyrin_rpt"/>
</dbReference>
<feature type="repeat" description="ANK" evidence="3">
    <location>
        <begin position="801"/>
        <end position="825"/>
    </location>
</feature>
<dbReference type="SUPFAM" id="SSF53167">
    <property type="entry name" value="Purine and uridine phosphorylases"/>
    <property type="match status" value="1"/>
</dbReference>
<dbReference type="InterPro" id="IPR036770">
    <property type="entry name" value="Ankyrin_rpt-contain_sf"/>
</dbReference>
<dbReference type="GO" id="GO:0003824">
    <property type="term" value="F:catalytic activity"/>
    <property type="evidence" value="ECO:0007669"/>
    <property type="project" value="InterPro"/>
</dbReference>
<dbReference type="Pfam" id="PF24883">
    <property type="entry name" value="NPHP3_N"/>
    <property type="match status" value="1"/>
</dbReference>
<dbReference type="VEuPathDB" id="FungiDB:yc1106_05890"/>
<proteinExistence type="predicted"/>
<dbReference type="Pfam" id="PF00023">
    <property type="entry name" value="Ank"/>
    <property type="match status" value="3"/>
</dbReference>
<evidence type="ECO:0000259" key="5">
    <source>
        <dbReference type="Pfam" id="PF24883"/>
    </source>
</evidence>
<name>A0A9Q8ZAD4_CURCL</name>
<reference evidence="6" key="1">
    <citation type="submission" date="2021-12" db="EMBL/GenBank/DDBJ databases">
        <title>Curvularia clavata genome.</title>
        <authorList>
            <person name="Cao Y."/>
        </authorList>
    </citation>
    <scope>NUCLEOTIDE SEQUENCE</scope>
    <source>
        <strain evidence="6">Yc1106</strain>
    </source>
</reference>
<feature type="repeat" description="ANK" evidence="3">
    <location>
        <begin position="735"/>
        <end position="767"/>
    </location>
</feature>
<evidence type="ECO:0000313" key="6">
    <source>
        <dbReference type="EMBL" id="USP78616.1"/>
    </source>
</evidence>